<dbReference type="CDD" id="cd03216">
    <property type="entry name" value="ABC_Carb_Monos_I"/>
    <property type="match status" value="1"/>
</dbReference>
<comment type="subcellular location">
    <subcellularLocation>
        <location evidence="1">Cell membrane</location>
        <topology evidence="1">Multi-pass membrane protein</topology>
    </subcellularLocation>
</comment>
<feature type="transmembrane region" description="Helical" evidence="12">
    <location>
        <begin position="630"/>
        <end position="648"/>
    </location>
</feature>
<dbReference type="CDD" id="cd03215">
    <property type="entry name" value="ABC_Carb_Monos_II"/>
    <property type="match status" value="1"/>
</dbReference>
<feature type="transmembrane region" description="Helical" evidence="12">
    <location>
        <begin position="668"/>
        <end position="688"/>
    </location>
</feature>
<evidence type="ECO:0000256" key="12">
    <source>
        <dbReference type="SAM" id="Phobius"/>
    </source>
</evidence>
<evidence type="ECO:0000259" key="13">
    <source>
        <dbReference type="PROSITE" id="PS50893"/>
    </source>
</evidence>
<dbReference type="Pfam" id="PF02653">
    <property type="entry name" value="BPD_transp_2"/>
    <property type="match status" value="1"/>
</dbReference>
<keyword evidence="4" id="KW-1003">Cell membrane</keyword>
<accession>A0A1B8R2Q7</accession>
<feature type="transmembrane region" description="Helical" evidence="12">
    <location>
        <begin position="522"/>
        <end position="543"/>
    </location>
</feature>
<keyword evidence="11 12" id="KW-0472">Membrane</keyword>
<feature type="transmembrane region" description="Helical" evidence="12">
    <location>
        <begin position="605"/>
        <end position="623"/>
    </location>
</feature>
<dbReference type="InterPro" id="IPR003593">
    <property type="entry name" value="AAA+_ATPase"/>
</dbReference>
<feature type="transmembrane region" description="Helical" evidence="12">
    <location>
        <begin position="748"/>
        <end position="768"/>
    </location>
</feature>
<keyword evidence="5" id="KW-0762">Sugar transport</keyword>
<dbReference type="PANTHER" id="PTHR43790">
    <property type="entry name" value="CARBOHYDRATE TRANSPORT ATP-BINDING PROTEIN MG119-RELATED"/>
    <property type="match status" value="1"/>
</dbReference>
<comment type="similarity">
    <text evidence="2">Belongs to the ABC transporter superfamily.</text>
</comment>
<dbReference type="SMART" id="SM00382">
    <property type="entry name" value="AAA"/>
    <property type="match status" value="2"/>
</dbReference>
<dbReference type="AlphaFoldDB" id="A0A1B8R2Q7"/>
<dbReference type="PANTHER" id="PTHR43790:SF9">
    <property type="entry name" value="GALACTOFURANOSE TRANSPORTER ATP-BINDING PROTEIN YTFR"/>
    <property type="match status" value="1"/>
</dbReference>
<evidence type="ECO:0000256" key="5">
    <source>
        <dbReference type="ARBA" id="ARBA00022597"/>
    </source>
</evidence>
<dbReference type="InterPro" id="IPR027417">
    <property type="entry name" value="P-loop_NTPase"/>
</dbReference>
<evidence type="ECO:0000256" key="8">
    <source>
        <dbReference type="ARBA" id="ARBA00022741"/>
    </source>
</evidence>
<dbReference type="RefSeq" id="WP_065277890.1">
    <property type="nucleotide sequence ID" value="NZ_MAMO01000175.1"/>
</dbReference>
<evidence type="ECO:0000256" key="6">
    <source>
        <dbReference type="ARBA" id="ARBA00022692"/>
    </source>
</evidence>
<dbReference type="Gene3D" id="3.40.50.300">
    <property type="entry name" value="P-loop containing nucleotide triphosphate hydrolases"/>
    <property type="match status" value="2"/>
</dbReference>
<dbReference type="GO" id="GO:0005524">
    <property type="term" value="F:ATP binding"/>
    <property type="evidence" value="ECO:0007669"/>
    <property type="project" value="UniProtKB-KW"/>
</dbReference>
<evidence type="ECO:0000256" key="9">
    <source>
        <dbReference type="ARBA" id="ARBA00022840"/>
    </source>
</evidence>
<keyword evidence="7" id="KW-0677">Repeat</keyword>
<feature type="transmembrane region" description="Helical" evidence="12">
    <location>
        <begin position="800"/>
        <end position="818"/>
    </location>
</feature>
<dbReference type="InterPro" id="IPR050107">
    <property type="entry name" value="ABC_carbohydrate_import_ATPase"/>
</dbReference>
<dbReference type="InterPro" id="IPR001851">
    <property type="entry name" value="ABC_transp_permease"/>
</dbReference>
<keyword evidence="8" id="KW-0547">Nucleotide-binding</keyword>
<evidence type="ECO:0000256" key="11">
    <source>
        <dbReference type="ARBA" id="ARBA00023136"/>
    </source>
</evidence>
<evidence type="ECO:0000256" key="7">
    <source>
        <dbReference type="ARBA" id="ARBA00022737"/>
    </source>
</evidence>
<keyword evidence="9" id="KW-0067">ATP-binding</keyword>
<keyword evidence="6 12" id="KW-0812">Transmembrane</keyword>
<proteinExistence type="inferred from homology"/>
<reference evidence="14" key="1">
    <citation type="journal article" date="2015" name="BMC Genomics">
        <title>Transcriptome profiling of a Rhizobium leguminosarum bv. trifolii rosR mutant reveals the role of the transcriptional regulator RosR in motility, synthesis of cell-surface components, and other cellular processes.</title>
        <authorList>
            <person name="Rachwal K."/>
            <person name="Matczynska E."/>
            <person name="Janczarek M."/>
        </authorList>
    </citation>
    <scope>NUCLEOTIDE SEQUENCE</scope>
    <source>
        <strain evidence="14">Rt24.2</strain>
    </source>
</reference>
<feature type="domain" description="ABC transporter" evidence="13">
    <location>
        <begin position="268"/>
        <end position="494"/>
    </location>
</feature>
<dbReference type="GO" id="GO:0005886">
    <property type="term" value="C:plasma membrane"/>
    <property type="evidence" value="ECO:0007669"/>
    <property type="project" value="UniProtKB-SubCell"/>
</dbReference>
<evidence type="ECO:0000256" key="2">
    <source>
        <dbReference type="ARBA" id="ARBA00005417"/>
    </source>
</evidence>
<evidence type="ECO:0000313" key="14">
    <source>
        <dbReference type="EMBL" id="AOO94256.1"/>
    </source>
</evidence>
<organism evidence="14">
    <name type="scientific">Rhizobium leguminosarum bv. trifolii</name>
    <dbReference type="NCBI Taxonomy" id="386"/>
    <lineage>
        <taxon>Bacteria</taxon>
        <taxon>Pseudomonadati</taxon>
        <taxon>Pseudomonadota</taxon>
        <taxon>Alphaproteobacteria</taxon>
        <taxon>Hyphomicrobiales</taxon>
        <taxon>Rhizobiaceae</taxon>
        <taxon>Rhizobium/Agrobacterium group</taxon>
        <taxon>Rhizobium</taxon>
    </lineage>
</organism>
<protein>
    <recommendedName>
        <fullName evidence="13">ABC transporter domain-containing protein</fullName>
    </recommendedName>
</protein>
<evidence type="ECO:0000256" key="10">
    <source>
        <dbReference type="ARBA" id="ARBA00022989"/>
    </source>
</evidence>
<dbReference type="GO" id="GO:0016887">
    <property type="term" value="F:ATP hydrolysis activity"/>
    <property type="evidence" value="ECO:0007669"/>
    <property type="project" value="InterPro"/>
</dbReference>
<name>A0A1B8R2Q7_RHILT</name>
<sequence length="822" mass="86777">MRDDSARQATESEGPVLISVRELSKSFGANKVLREISLDIRAGEILVLLGPNGAGKSTFLNIIGGTLPASSGTMTLNGQRIDFDSYIAGAARANGIQRVFQELSTFANLTVGENLALTSHQRTATSRRELMRIARELLQVFPGNLIDVSAEVSELSVAERQMVEIARAMTEQGTRLVILDEPTSALSTHEAEQLADLVHRKADEGVAIIYVTHKLEEALKLAHRVVVLRDGQLHFDGDGRSLTHDQLLGLLGAAADQHHTAEPQTNSPVLQDLLTAQSLTGPRLHDICIHVGKGEIVGVAGLEGAGQRELLQTLFATRGRTSGAIRSLSEMAYVSGDRKREGLLPLWNVEDNVAISAAPRFSRFGFVDFSALKTTAQNWLSELGLSHRAGSQIVSLSGGNQQRALLCRALASEAPLLLLDDPTRGVDANAKASIYAILGNVRESGRSAILYSTEVAEFHQCDRVYVMARGHVVAELSGAEATEERIVQASFTNPSGASTPLNTMAAATDRSLFRSASLRRLIAWRSLPASILMIAMFALAFWQQPNALSTFGLELLLQASIPLAFAVVAQMLFLLGGDIDLGLGFAIGLANVLAATYLVDAPGLGLLALAGLVAGYVLLALIVELLGVSSVVATLGASFVWLGLGLMVRETPGGHSPEWLAAVAHVKLWPLPLACYVLIAVALLGLWICQGWGYSIRLRALGHNRRTYVSLGFSALAGRVTLYALAGSFAVLSGLLLTAATGAGNVHVASSFTLATIAAVVVGGASFAGGLVAPIGAVMAVVGISLITTNLGFLGISSEYSTAIGGLALITALSFRSISRSV</sequence>
<dbReference type="PROSITE" id="PS00211">
    <property type="entry name" value="ABC_TRANSPORTER_1"/>
    <property type="match status" value="1"/>
</dbReference>
<dbReference type="InterPro" id="IPR003439">
    <property type="entry name" value="ABC_transporter-like_ATP-bd"/>
</dbReference>
<reference evidence="14" key="2">
    <citation type="journal article" date="2016" name="Front. Microbiol.">
        <title>The Regulatory Protein RosR Affects Rhizobium leguminosarum bv. trifolii Protein Profiles, Cell Surface Properties, and Symbiosis with Clover.</title>
        <authorList>
            <person name="Rachwal K."/>
            <person name="Boguszewska A."/>
            <person name="Kopcinska J."/>
            <person name="Karas M."/>
            <person name="Tchorzewski M."/>
            <person name="Janczarek M."/>
        </authorList>
    </citation>
    <scope>NUCLEOTIDE SEQUENCE</scope>
    <source>
        <strain evidence="14">Rt24.2</strain>
    </source>
</reference>
<dbReference type="GO" id="GO:0022857">
    <property type="term" value="F:transmembrane transporter activity"/>
    <property type="evidence" value="ECO:0007669"/>
    <property type="project" value="InterPro"/>
</dbReference>
<dbReference type="CDD" id="cd06579">
    <property type="entry name" value="TM_PBP1_transp_AraH_like"/>
    <property type="match status" value="1"/>
</dbReference>
<feature type="transmembrane region" description="Helical" evidence="12">
    <location>
        <begin position="555"/>
        <end position="574"/>
    </location>
</feature>
<feature type="domain" description="ABC transporter" evidence="13">
    <location>
        <begin position="18"/>
        <end position="255"/>
    </location>
</feature>
<feature type="transmembrane region" description="Helical" evidence="12">
    <location>
        <begin position="775"/>
        <end position="794"/>
    </location>
</feature>
<dbReference type="EMBL" id="KX491892">
    <property type="protein sequence ID" value="AOO94256.1"/>
    <property type="molecule type" value="Genomic_DNA"/>
</dbReference>
<dbReference type="SUPFAM" id="SSF52540">
    <property type="entry name" value="P-loop containing nucleoside triphosphate hydrolases"/>
    <property type="match status" value="2"/>
</dbReference>
<evidence type="ECO:0000256" key="3">
    <source>
        <dbReference type="ARBA" id="ARBA00022448"/>
    </source>
</evidence>
<evidence type="ECO:0000256" key="4">
    <source>
        <dbReference type="ARBA" id="ARBA00022475"/>
    </source>
</evidence>
<dbReference type="InterPro" id="IPR017871">
    <property type="entry name" value="ABC_transporter-like_CS"/>
</dbReference>
<dbReference type="Pfam" id="PF00005">
    <property type="entry name" value="ABC_tran"/>
    <property type="match status" value="2"/>
</dbReference>
<keyword evidence="10 12" id="KW-1133">Transmembrane helix</keyword>
<feature type="transmembrane region" description="Helical" evidence="12">
    <location>
        <begin position="708"/>
        <end position="736"/>
    </location>
</feature>
<keyword evidence="3" id="KW-0813">Transport</keyword>
<evidence type="ECO:0000256" key="1">
    <source>
        <dbReference type="ARBA" id="ARBA00004651"/>
    </source>
</evidence>
<dbReference type="PROSITE" id="PS50893">
    <property type="entry name" value="ABC_TRANSPORTER_2"/>
    <property type="match status" value="2"/>
</dbReference>